<dbReference type="Proteomes" id="UP000299102">
    <property type="component" value="Unassembled WGS sequence"/>
</dbReference>
<keyword evidence="2" id="KW-1185">Reference proteome</keyword>
<dbReference type="AlphaFoldDB" id="A0A4C1ZMH3"/>
<evidence type="ECO:0000313" key="1">
    <source>
        <dbReference type="EMBL" id="GBP89686.1"/>
    </source>
</evidence>
<proteinExistence type="predicted"/>
<sequence>MESLKGVEKPGQWDDLKLDAATSCHSPYGWSHTGTGAIYKRRHLKLEAAVNIADARDRHLWSVAATFFYSCLQYTRVGVLCPHLVVGFDRPPIAIVWGCGWESLMKSVTLGNVTMSHRTREARRMLRLSPTQL</sequence>
<accession>A0A4C1ZMH3</accession>
<evidence type="ECO:0000313" key="2">
    <source>
        <dbReference type="Proteomes" id="UP000299102"/>
    </source>
</evidence>
<protein>
    <submittedName>
        <fullName evidence="1">Uncharacterized protein</fullName>
    </submittedName>
</protein>
<reference evidence="1 2" key="1">
    <citation type="journal article" date="2019" name="Commun. Biol.">
        <title>The bagworm genome reveals a unique fibroin gene that provides high tensile strength.</title>
        <authorList>
            <person name="Kono N."/>
            <person name="Nakamura H."/>
            <person name="Ohtoshi R."/>
            <person name="Tomita M."/>
            <person name="Numata K."/>
            <person name="Arakawa K."/>
        </authorList>
    </citation>
    <scope>NUCLEOTIDE SEQUENCE [LARGE SCALE GENOMIC DNA]</scope>
</reference>
<comment type="caution">
    <text evidence="1">The sequence shown here is derived from an EMBL/GenBank/DDBJ whole genome shotgun (WGS) entry which is preliminary data.</text>
</comment>
<dbReference type="EMBL" id="BGZK01002019">
    <property type="protein sequence ID" value="GBP89686.1"/>
    <property type="molecule type" value="Genomic_DNA"/>
</dbReference>
<name>A0A4C1ZMH3_EUMVA</name>
<gene>
    <name evidence="1" type="ORF">EVAR_20381_1</name>
</gene>
<organism evidence="1 2">
    <name type="scientific">Eumeta variegata</name>
    <name type="common">Bagworm moth</name>
    <name type="synonym">Eumeta japonica</name>
    <dbReference type="NCBI Taxonomy" id="151549"/>
    <lineage>
        <taxon>Eukaryota</taxon>
        <taxon>Metazoa</taxon>
        <taxon>Ecdysozoa</taxon>
        <taxon>Arthropoda</taxon>
        <taxon>Hexapoda</taxon>
        <taxon>Insecta</taxon>
        <taxon>Pterygota</taxon>
        <taxon>Neoptera</taxon>
        <taxon>Endopterygota</taxon>
        <taxon>Lepidoptera</taxon>
        <taxon>Glossata</taxon>
        <taxon>Ditrysia</taxon>
        <taxon>Tineoidea</taxon>
        <taxon>Psychidae</taxon>
        <taxon>Oiketicinae</taxon>
        <taxon>Eumeta</taxon>
    </lineage>
</organism>